<dbReference type="AlphaFoldDB" id="R0K8W8"/>
<dbReference type="EMBL" id="KB742622">
    <property type="protein sequence ID" value="EOB06267.1"/>
    <property type="molecule type" value="Genomic_DNA"/>
</dbReference>
<reference evidence="3" key="1">
    <citation type="journal article" date="2013" name="Nat. Genet.">
        <title>The duck genome and transcriptome provide insight into an avian influenza virus reservoir species.</title>
        <authorList>
            <person name="Huang Y."/>
            <person name="Li Y."/>
            <person name="Burt D.W."/>
            <person name="Chen H."/>
            <person name="Zhang Y."/>
            <person name="Qian W."/>
            <person name="Kim H."/>
            <person name="Gan S."/>
            <person name="Zhao Y."/>
            <person name="Li J."/>
            <person name="Yi K."/>
            <person name="Feng H."/>
            <person name="Zhu P."/>
            <person name="Li B."/>
            <person name="Liu Q."/>
            <person name="Fairley S."/>
            <person name="Magor K.E."/>
            <person name="Du Z."/>
            <person name="Hu X."/>
            <person name="Goodman L."/>
            <person name="Tafer H."/>
            <person name="Vignal A."/>
            <person name="Lee T."/>
            <person name="Kim K.W."/>
            <person name="Sheng Z."/>
            <person name="An Y."/>
            <person name="Searle S."/>
            <person name="Herrero J."/>
            <person name="Groenen M.A."/>
            <person name="Crooijmans R.P."/>
            <person name="Faraut T."/>
            <person name="Cai Q."/>
            <person name="Webster R.G."/>
            <person name="Aldridge J.R."/>
            <person name="Warren W.C."/>
            <person name="Bartschat S."/>
            <person name="Kehr S."/>
            <person name="Marz M."/>
            <person name="Stadler P.F."/>
            <person name="Smith J."/>
            <person name="Kraus R.H."/>
            <person name="Zhao Y."/>
            <person name="Ren L."/>
            <person name="Fei J."/>
            <person name="Morisson M."/>
            <person name="Kaiser P."/>
            <person name="Griffin D.K."/>
            <person name="Rao M."/>
            <person name="Pitel F."/>
            <person name="Wang J."/>
            <person name="Li N."/>
        </authorList>
    </citation>
    <scope>NUCLEOTIDE SEQUENCE [LARGE SCALE GENOMIC DNA]</scope>
</reference>
<name>R0K8W8_ANAPL</name>
<evidence type="ECO:0000313" key="2">
    <source>
        <dbReference type="EMBL" id="EOB06267.1"/>
    </source>
</evidence>
<gene>
    <name evidence="2" type="ORF">Anapl_03752</name>
</gene>
<feature type="region of interest" description="Disordered" evidence="1">
    <location>
        <begin position="371"/>
        <end position="393"/>
    </location>
</feature>
<evidence type="ECO:0000313" key="3">
    <source>
        <dbReference type="Proteomes" id="UP000296049"/>
    </source>
</evidence>
<dbReference type="Proteomes" id="UP000296049">
    <property type="component" value="Unassembled WGS sequence"/>
</dbReference>
<evidence type="ECO:0000256" key="1">
    <source>
        <dbReference type="SAM" id="MobiDB-lite"/>
    </source>
</evidence>
<sequence length="393" mass="43149">MNKNTAPREAFLKEELGGACVTEPKGAGKFFSPPTLPAAVLVRQPDDRSKARLKSPRPKGESPPISEVPLQKGFRPFTHPFSSQPAACCESHPVGWWDVSSVQEYQQKRLTESCRSGIPAVRNTLSLISPSSCDWQAVTGCSCLEQPFQRPPLLSDTAVPQLDPEKLRFQAEQNLESSSSEDKPENVGLQRPRMFVMSHYKQTNNRKGDQENALDPNCLPMGGKKDTRYVSRQRSSPYCSVKKPQKPVGPSHQDTPEPKASVREKCESLHLPCIPSDGHDLGALRDLQKSSDLLTPSSCRPVGGLGTVGMQGMAVGRSLPIAQQTQGLDPVLSALSNQRQMSFLSYQSSRDHQEAARALQGRLLLMRSGAVLQPAKASHRHSRDSPKRISSQE</sequence>
<protein>
    <submittedName>
        <fullName evidence="2">Uncharacterized protein</fullName>
    </submittedName>
</protein>
<feature type="region of interest" description="Disordered" evidence="1">
    <location>
        <begin position="203"/>
        <end position="259"/>
    </location>
</feature>
<accession>R0K8W8</accession>
<proteinExistence type="predicted"/>
<feature type="region of interest" description="Disordered" evidence="1">
    <location>
        <begin position="172"/>
        <end position="191"/>
    </location>
</feature>
<organism evidence="2 3">
    <name type="scientific">Anas platyrhynchos</name>
    <name type="common">Mallard</name>
    <name type="synonym">Anas boschas</name>
    <dbReference type="NCBI Taxonomy" id="8839"/>
    <lineage>
        <taxon>Eukaryota</taxon>
        <taxon>Metazoa</taxon>
        <taxon>Chordata</taxon>
        <taxon>Craniata</taxon>
        <taxon>Vertebrata</taxon>
        <taxon>Euteleostomi</taxon>
        <taxon>Archelosauria</taxon>
        <taxon>Archosauria</taxon>
        <taxon>Dinosauria</taxon>
        <taxon>Saurischia</taxon>
        <taxon>Theropoda</taxon>
        <taxon>Coelurosauria</taxon>
        <taxon>Aves</taxon>
        <taxon>Neognathae</taxon>
        <taxon>Galloanserae</taxon>
        <taxon>Anseriformes</taxon>
        <taxon>Anatidae</taxon>
        <taxon>Anatinae</taxon>
        <taxon>Anas</taxon>
    </lineage>
</organism>
<feature type="region of interest" description="Disordered" evidence="1">
    <location>
        <begin position="39"/>
        <end position="70"/>
    </location>
</feature>
<keyword evidence="3" id="KW-1185">Reference proteome</keyword>